<dbReference type="EMBL" id="LBHB01000002">
    <property type="protein sequence ID" value="KLE34872.1"/>
    <property type="molecule type" value="Genomic_DNA"/>
</dbReference>
<evidence type="ECO:0000259" key="2">
    <source>
        <dbReference type="Pfam" id="PF03703"/>
    </source>
</evidence>
<organism evidence="3 4">
    <name type="scientific">Aurantiacibacter luteus</name>
    <dbReference type="NCBI Taxonomy" id="1581420"/>
    <lineage>
        <taxon>Bacteria</taxon>
        <taxon>Pseudomonadati</taxon>
        <taxon>Pseudomonadota</taxon>
        <taxon>Alphaproteobacteria</taxon>
        <taxon>Sphingomonadales</taxon>
        <taxon>Erythrobacteraceae</taxon>
        <taxon>Aurantiacibacter</taxon>
    </lineage>
</organism>
<gene>
    <name evidence="3" type="ORF">AAW00_09155</name>
</gene>
<sequence length="512" mass="56847">MIDEWRRVSPLSIAATSARDLVKGLLPAAFVLFGAARSENFAAAWIVFPVLLAILGLQLGVAWLQWSRQRYRIGANDVRLEQGVLSRSARSVPYDRIQDVSLEQKLLPRLLGLVEVRFETGAGGKEELRLAYVPEAEGERLREVVRSLVEHAEEPVATMDGEMAEEARPTPAESGSTLFAMGPRRLFIYGLFSFSLVIFAVILGAAQQFDFLFDFWGWADDFVEDERYRGAAEALAGYSLAAQVAAALYAVLTVIVVGMASGVAQVFVRDWGFLLERTAKGFRRRRGLLTKTDVVMPVHRVQALVVSTGWLRRRFGWHGLSFISLAQDSGKSDHEVAPFAKMLEIAPIAVEAGFALPDQDVRWWRPAPAYYFVRGLAVTLFVFVLLQIAVIVAAAEGARIWPLLLLIVPVAAWQAVRRWYLWRVERHALDATQVLSKRGWLSPRLQIASRVKLHSAAITQGPLGRWLGYCDLKLGLAGGTMAFHGLRRQDAYALRAEVLKSIVAADLGSLPR</sequence>
<keyword evidence="1" id="KW-0812">Transmembrane</keyword>
<dbReference type="Pfam" id="PF03703">
    <property type="entry name" value="bPH_2"/>
    <property type="match status" value="3"/>
</dbReference>
<dbReference type="InterPro" id="IPR014529">
    <property type="entry name" value="UCP026631"/>
</dbReference>
<feature type="transmembrane region" description="Helical" evidence="1">
    <location>
        <begin position="186"/>
        <end position="206"/>
    </location>
</feature>
<proteinExistence type="predicted"/>
<feature type="transmembrane region" description="Helical" evidence="1">
    <location>
        <begin position="246"/>
        <end position="268"/>
    </location>
</feature>
<evidence type="ECO:0000256" key="1">
    <source>
        <dbReference type="SAM" id="Phobius"/>
    </source>
</evidence>
<dbReference type="Proteomes" id="UP000053464">
    <property type="component" value="Unassembled WGS sequence"/>
</dbReference>
<evidence type="ECO:0000313" key="3">
    <source>
        <dbReference type="EMBL" id="KLE34872.1"/>
    </source>
</evidence>
<accession>A0A0G9MVR9</accession>
<keyword evidence="1" id="KW-0472">Membrane</keyword>
<dbReference type="InterPro" id="IPR005182">
    <property type="entry name" value="YdbS-like_PH"/>
</dbReference>
<feature type="transmembrane region" description="Helical" evidence="1">
    <location>
        <begin position="400"/>
        <end position="416"/>
    </location>
</feature>
<reference evidence="3 4" key="1">
    <citation type="submission" date="2015-04" db="EMBL/GenBank/DDBJ databases">
        <title>The draft genome sequence of Erythrobacter luteus KA37.</title>
        <authorList>
            <person name="Zhuang L."/>
            <person name="Liu Y."/>
            <person name="Shao Z."/>
        </authorList>
    </citation>
    <scope>NUCLEOTIDE SEQUENCE [LARGE SCALE GENOMIC DNA]</scope>
    <source>
        <strain evidence="3 4">KA37</strain>
    </source>
</reference>
<protein>
    <recommendedName>
        <fullName evidence="2">YdbS-like PH domain-containing protein</fullName>
    </recommendedName>
</protein>
<dbReference type="PATRIC" id="fig|1581420.6.peg.1879"/>
<keyword evidence="4" id="KW-1185">Reference proteome</keyword>
<keyword evidence="1" id="KW-1133">Transmembrane helix</keyword>
<dbReference type="PIRSF" id="PIRSF026631">
    <property type="entry name" value="UCP026631"/>
    <property type="match status" value="1"/>
</dbReference>
<dbReference type="STRING" id="1581420.AAW00_09155"/>
<feature type="transmembrane region" description="Helical" evidence="1">
    <location>
        <begin position="371"/>
        <end position="394"/>
    </location>
</feature>
<name>A0A0G9MVR9_9SPHN</name>
<dbReference type="PANTHER" id="PTHR34473">
    <property type="entry name" value="UPF0699 TRANSMEMBRANE PROTEIN YDBS"/>
    <property type="match status" value="1"/>
</dbReference>
<evidence type="ECO:0000313" key="4">
    <source>
        <dbReference type="Proteomes" id="UP000053464"/>
    </source>
</evidence>
<feature type="transmembrane region" description="Helical" evidence="1">
    <location>
        <begin position="42"/>
        <end position="64"/>
    </location>
</feature>
<feature type="domain" description="YdbS-like PH" evidence="2">
    <location>
        <begin position="276"/>
        <end position="319"/>
    </location>
</feature>
<feature type="transmembrane region" description="Helical" evidence="1">
    <location>
        <begin position="21"/>
        <end position="36"/>
    </location>
</feature>
<feature type="domain" description="YdbS-like PH" evidence="2">
    <location>
        <begin position="429"/>
        <end position="496"/>
    </location>
</feature>
<dbReference type="AlphaFoldDB" id="A0A0G9MVR9"/>
<comment type="caution">
    <text evidence="3">The sequence shown here is derived from an EMBL/GenBank/DDBJ whole genome shotgun (WGS) entry which is preliminary data.</text>
</comment>
<dbReference type="PANTHER" id="PTHR34473:SF2">
    <property type="entry name" value="UPF0699 TRANSMEMBRANE PROTEIN YDBT"/>
    <property type="match status" value="1"/>
</dbReference>
<feature type="domain" description="YdbS-like PH" evidence="2">
    <location>
        <begin position="66"/>
        <end position="143"/>
    </location>
</feature>